<proteinExistence type="inferred from homology"/>
<dbReference type="NCBIfam" id="TIGR00409">
    <property type="entry name" value="proS_fam_II"/>
    <property type="match status" value="1"/>
</dbReference>
<evidence type="ECO:0000256" key="4">
    <source>
        <dbReference type="ARBA" id="ARBA00022598"/>
    </source>
</evidence>
<comment type="catalytic activity">
    <reaction evidence="9 10">
        <text>tRNA(Pro) + L-proline + ATP = L-prolyl-tRNA(Pro) + AMP + diphosphate</text>
        <dbReference type="Rhea" id="RHEA:14305"/>
        <dbReference type="Rhea" id="RHEA-COMP:9700"/>
        <dbReference type="Rhea" id="RHEA-COMP:9702"/>
        <dbReference type="ChEBI" id="CHEBI:30616"/>
        <dbReference type="ChEBI" id="CHEBI:33019"/>
        <dbReference type="ChEBI" id="CHEBI:60039"/>
        <dbReference type="ChEBI" id="CHEBI:78442"/>
        <dbReference type="ChEBI" id="CHEBI:78532"/>
        <dbReference type="ChEBI" id="CHEBI:456215"/>
        <dbReference type="EC" id="6.1.1.15"/>
    </reaction>
</comment>
<dbReference type="PANTHER" id="PTHR42753">
    <property type="entry name" value="MITOCHONDRIAL RIBOSOME PROTEIN L39/PROLYL-TRNA LIGASE FAMILY MEMBER"/>
    <property type="match status" value="1"/>
</dbReference>
<keyword evidence="7 10" id="KW-0648">Protein biosynthesis</keyword>
<evidence type="ECO:0000256" key="5">
    <source>
        <dbReference type="ARBA" id="ARBA00022741"/>
    </source>
</evidence>
<gene>
    <name evidence="10" type="primary">proS</name>
    <name evidence="12" type="ORF">ACFSL2_08435</name>
</gene>
<evidence type="ECO:0000256" key="9">
    <source>
        <dbReference type="ARBA" id="ARBA00047671"/>
    </source>
</evidence>
<dbReference type="Pfam" id="PF00587">
    <property type="entry name" value="tRNA-synt_2b"/>
    <property type="match status" value="1"/>
</dbReference>
<dbReference type="Pfam" id="PF03129">
    <property type="entry name" value="HGTP_anticodon"/>
    <property type="match status" value="1"/>
</dbReference>
<dbReference type="PRINTS" id="PR01046">
    <property type="entry name" value="TRNASYNTHPRO"/>
</dbReference>
<evidence type="ECO:0000256" key="2">
    <source>
        <dbReference type="ARBA" id="ARBA00011738"/>
    </source>
</evidence>
<dbReference type="InterPro" id="IPR007214">
    <property type="entry name" value="YbaK/aa-tRNA-synth-assoc-dom"/>
</dbReference>
<accession>A0ABW4V3Z3</accession>
<evidence type="ECO:0000256" key="6">
    <source>
        <dbReference type="ARBA" id="ARBA00022840"/>
    </source>
</evidence>
<evidence type="ECO:0000256" key="8">
    <source>
        <dbReference type="ARBA" id="ARBA00023146"/>
    </source>
</evidence>
<dbReference type="InterPro" id="IPR050062">
    <property type="entry name" value="Pro-tRNA_synthetase"/>
</dbReference>
<dbReference type="InterPro" id="IPR036621">
    <property type="entry name" value="Anticodon-bd_dom_sf"/>
</dbReference>
<dbReference type="InterPro" id="IPR004154">
    <property type="entry name" value="Anticodon-bd"/>
</dbReference>
<keyword evidence="8 10" id="KW-0030">Aminoacyl-tRNA synthetase</keyword>
<dbReference type="RefSeq" id="WP_377197426.1">
    <property type="nucleotide sequence ID" value="NZ_JBHUHF010000001.1"/>
</dbReference>
<protein>
    <recommendedName>
        <fullName evidence="10">Proline--tRNA ligase</fullName>
        <ecNumber evidence="10">6.1.1.15</ecNumber>
    </recommendedName>
    <alternativeName>
        <fullName evidence="10">Prolyl-tRNA synthetase</fullName>
        <shortName evidence="10">ProRS</shortName>
    </alternativeName>
</protein>
<evidence type="ECO:0000313" key="12">
    <source>
        <dbReference type="EMBL" id="MFD2025536.1"/>
    </source>
</evidence>
<organism evidence="12 13">
    <name type="scientific">Promicromonospora aerolata</name>
    <dbReference type="NCBI Taxonomy" id="195749"/>
    <lineage>
        <taxon>Bacteria</taxon>
        <taxon>Bacillati</taxon>
        <taxon>Actinomycetota</taxon>
        <taxon>Actinomycetes</taxon>
        <taxon>Micrococcales</taxon>
        <taxon>Promicromonosporaceae</taxon>
        <taxon>Promicromonospora</taxon>
    </lineage>
</organism>
<dbReference type="GO" id="GO:0004827">
    <property type="term" value="F:proline-tRNA ligase activity"/>
    <property type="evidence" value="ECO:0007669"/>
    <property type="project" value="UniProtKB-EC"/>
</dbReference>
<sequence length="608" mass="65751">MSSARLIQGDVLRMSSLFVRTLREDPAEAEVASHKLLVRAGYIRRAAPGIYSWLPLGLRVLAKIEAIVREEMVAIGGQEVHFPALLPREPYEATGRWEEYGAGLFRLKDRKGGDYLLAPTHEEMFALLVKDLYSSYKDLPLTLFQIQTKYRDEARPRAGLIRGREFIMKDSYSFDVKDEGLEVSYQKHRDAYEKIFQRLGLEYVIVSAMSGAMGGSRSEEFLSPSAIGEDTYVRSPGGYAANVEAVVTPVPEAIPYDDAPAAHVEDTPDTPTIGTLVAVANEKFPRPDRSWTAADTLKNVVLTLVQPDGTRELVVVGLPGDREVDLKRIEAALSPAEPEAATEEDFKKFPQLVKGYIGPQALGPQGEQIEGADGEKVPAIRYLLDPRVVSGTRWITGANEPGKHVFDLVAGRDFTADGTIEAAEVRAGDPAPDGSGPLELARGIEMGHIFQLGRKYAEALGLVVLDENGKQAVVTMGSYGVGVTRALAALAEANHDERGLAWPAQIAPVQVHLVATGKGTEVYEAAESIATDLAARGVEVLYDDRPTKVSPGVKFKDAELLGAPLVVVVGKGLADGVVEVRPRAGEAEQFPVADVVDAVTDRVHALLG</sequence>
<comment type="subcellular location">
    <subcellularLocation>
        <location evidence="1 10">Cytoplasm</location>
    </subcellularLocation>
</comment>
<dbReference type="InterPro" id="IPR006195">
    <property type="entry name" value="aa-tRNA-synth_II"/>
</dbReference>
<comment type="similarity">
    <text evidence="10">Belongs to the class-II aminoacyl-tRNA synthetase family. ProS type 1 subfamily.</text>
</comment>
<dbReference type="CDD" id="cd00861">
    <property type="entry name" value="ProRS_anticodon_short"/>
    <property type="match status" value="1"/>
</dbReference>
<dbReference type="Pfam" id="PF04073">
    <property type="entry name" value="tRNA_edit"/>
    <property type="match status" value="1"/>
</dbReference>
<dbReference type="PANTHER" id="PTHR42753:SF2">
    <property type="entry name" value="PROLINE--TRNA LIGASE"/>
    <property type="match status" value="1"/>
</dbReference>
<dbReference type="Gene3D" id="3.30.930.10">
    <property type="entry name" value="Bira Bifunctional Protein, Domain 2"/>
    <property type="match status" value="2"/>
</dbReference>
<dbReference type="InterPro" id="IPR033730">
    <property type="entry name" value="ProRS_core_prok"/>
</dbReference>
<evidence type="ECO:0000256" key="10">
    <source>
        <dbReference type="HAMAP-Rule" id="MF_01569"/>
    </source>
</evidence>
<comment type="function">
    <text evidence="10">Catalyzes the attachment of proline to tRNA(Pro) in a two-step reaction: proline is first activated by ATP to form Pro-AMP and then transferred to the acceptor end of tRNA(Pro). As ProRS can inadvertently accommodate and process non-cognate amino acids such as alanine and cysteine, to avoid such errors it has two additional distinct editing activities against alanine. One activity is designated as 'pretransfer' editing and involves the tRNA(Pro)-independent hydrolysis of activated Ala-AMP. The other activity is designated 'posttransfer' editing and involves deacylation of mischarged Ala-tRNA(Pro). The misacylated Cys-tRNA(Pro) is not edited by ProRS.</text>
</comment>
<evidence type="ECO:0000256" key="7">
    <source>
        <dbReference type="ARBA" id="ARBA00022917"/>
    </source>
</evidence>
<name>A0ABW4V3Z3_9MICO</name>
<dbReference type="EC" id="6.1.1.15" evidence="10"/>
<dbReference type="NCBIfam" id="NF006625">
    <property type="entry name" value="PRK09194.1"/>
    <property type="match status" value="1"/>
</dbReference>
<feature type="domain" description="Aminoacyl-transfer RNA synthetases class-II family profile" evidence="11">
    <location>
        <begin position="44"/>
        <end position="503"/>
    </location>
</feature>
<dbReference type="InterPro" id="IPR044140">
    <property type="entry name" value="ProRS_anticodon_short"/>
</dbReference>
<keyword evidence="4 10" id="KW-0436">Ligase</keyword>
<keyword evidence="13" id="KW-1185">Reference proteome</keyword>
<dbReference type="InterPro" id="IPR002316">
    <property type="entry name" value="Pro-tRNA-ligase_IIa"/>
</dbReference>
<keyword evidence="5 10" id="KW-0547">Nucleotide-binding</keyword>
<keyword evidence="3 10" id="KW-0963">Cytoplasm</keyword>
<dbReference type="CDD" id="cd00779">
    <property type="entry name" value="ProRS_core_prok"/>
    <property type="match status" value="1"/>
</dbReference>
<dbReference type="InterPro" id="IPR045864">
    <property type="entry name" value="aa-tRNA-synth_II/BPL/LPL"/>
</dbReference>
<comment type="caution">
    <text evidence="12">The sequence shown here is derived from an EMBL/GenBank/DDBJ whole genome shotgun (WGS) entry which is preliminary data.</text>
</comment>
<evidence type="ECO:0000256" key="1">
    <source>
        <dbReference type="ARBA" id="ARBA00004496"/>
    </source>
</evidence>
<evidence type="ECO:0000256" key="3">
    <source>
        <dbReference type="ARBA" id="ARBA00022490"/>
    </source>
</evidence>
<dbReference type="InterPro" id="IPR004500">
    <property type="entry name" value="Pro-tRNA-synth_IIa_bac-type"/>
</dbReference>
<dbReference type="SUPFAM" id="SSF55681">
    <property type="entry name" value="Class II aaRS and biotin synthetases"/>
    <property type="match status" value="1"/>
</dbReference>
<dbReference type="SUPFAM" id="SSF52954">
    <property type="entry name" value="Class II aaRS ABD-related"/>
    <property type="match status" value="1"/>
</dbReference>
<dbReference type="Gene3D" id="3.90.960.10">
    <property type="entry name" value="YbaK/aminoacyl-tRNA synthetase-associated domain"/>
    <property type="match status" value="1"/>
</dbReference>
<reference evidence="13" key="1">
    <citation type="journal article" date="2019" name="Int. J. Syst. Evol. Microbiol.">
        <title>The Global Catalogue of Microorganisms (GCM) 10K type strain sequencing project: providing services to taxonomists for standard genome sequencing and annotation.</title>
        <authorList>
            <consortium name="The Broad Institute Genomics Platform"/>
            <consortium name="The Broad Institute Genome Sequencing Center for Infectious Disease"/>
            <person name="Wu L."/>
            <person name="Ma J."/>
        </authorList>
    </citation>
    <scope>NUCLEOTIDE SEQUENCE [LARGE SCALE GENOMIC DNA]</scope>
    <source>
        <strain evidence="13">CCM 7043</strain>
    </source>
</reference>
<comment type="subunit">
    <text evidence="2 10">Homodimer.</text>
</comment>
<dbReference type="InterPro" id="IPR023717">
    <property type="entry name" value="Pro-tRNA-Synthase_IIa_type1"/>
</dbReference>
<dbReference type="HAMAP" id="MF_01569">
    <property type="entry name" value="Pro_tRNA_synth_type1"/>
    <property type="match status" value="1"/>
</dbReference>
<evidence type="ECO:0000313" key="13">
    <source>
        <dbReference type="Proteomes" id="UP001597338"/>
    </source>
</evidence>
<dbReference type="SUPFAM" id="SSF55826">
    <property type="entry name" value="YbaK/ProRS associated domain"/>
    <property type="match status" value="1"/>
</dbReference>
<dbReference type="Gene3D" id="3.40.50.800">
    <property type="entry name" value="Anticodon-binding domain"/>
    <property type="match status" value="1"/>
</dbReference>
<dbReference type="EMBL" id="JBHUHF010000001">
    <property type="protein sequence ID" value="MFD2025536.1"/>
    <property type="molecule type" value="Genomic_DNA"/>
</dbReference>
<dbReference type="InterPro" id="IPR036754">
    <property type="entry name" value="YbaK/aa-tRNA-synt-asso_dom_sf"/>
</dbReference>
<dbReference type="PROSITE" id="PS50862">
    <property type="entry name" value="AA_TRNA_LIGASE_II"/>
    <property type="match status" value="1"/>
</dbReference>
<evidence type="ECO:0000259" key="11">
    <source>
        <dbReference type="PROSITE" id="PS50862"/>
    </source>
</evidence>
<comment type="domain">
    <text evidence="10">Consists of three domains: the N-terminal catalytic domain, the editing domain and the C-terminal anticodon-binding domain.</text>
</comment>
<keyword evidence="6 10" id="KW-0067">ATP-binding</keyword>
<dbReference type="InterPro" id="IPR002314">
    <property type="entry name" value="aa-tRNA-synt_IIb"/>
</dbReference>
<dbReference type="Proteomes" id="UP001597338">
    <property type="component" value="Unassembled WGS sequence"/>
</dbReference>